<dbReference type="InterPro" id="IPR036047">
    <property type="entry name" value="F-box-like_dom_sf"/>
</dbReference>
<dbReference type="Gene3D" id="3.80.10.10">
    <property type="entry name" value="Ribonuclease Inhibitor"/>
    <property type="match status" value="1"/>
</dbReference>
<dbReference type="STRING" id="765440.A0A0C3C7A4"/>
<feature type="domain" description="F-box" evidence="1">
    <location>
        <begin position="5"/>
        <end position="47"/>
    </location>
</feature>
<evidence type="ECO:0000313" key="3">
    <source>
        <dbReference type="Proteomes" id="UP000054166"/>
    </source>
</evidence>
<dbReference type="InterPro" id="IPR001810">
    <property type="entry name" value="F-box_dom"/>
</dbReference>
<reference evidence="3" key="2">
    <citation type="submission" date="2015-01" db="EMBL/GenBank/DDBJ databases">
        <title>Evolutionary Origins and Diversification of the Mycorrhizal Mutualists.</title>
        <authorList>
            <consortium name="DOE Joint Genome Institute"/>
            <consortium name="Mycorrhizal Genomics Consortium"/>
            <person name="Kohler A."/>
            <person name="Kuo A."/>
            <person name="Nagy L.G."/>
            <person name="Floudas D."/>
            <person name="Copeland A."/>
            <person name="Barry K.W."/>
            <person name="Cichocki N."/>
            <person name="Veneault-Fourrey C."/>
            <person name="LaButti K."/>
            <person name="Lindquist E.A."/>
            <person name="Lipzen A."/>
            <person name="Lundell T."/>
            <person name="Morin E."/>
            <person name="Murat C."/>
            <person name="Riley R."/>
            <person name="Ohm R."/>
            <person name="Sun H."/>
            <person name="Tunlid A."/>
            <person name="Henrissat B."/>
            <person name="Grigoriev I.V."/>
            <person name="Hibbett D.S."/>
            <person name="Martin F."/>
        </authorList>
    </citation>
    <scope>NUCLEOTIDE SEQUENCE [LARGE SCALE GENOMIC DNA]</scope>
    <source>
        <strain evidence="3">F 1598</strain>
    </source>
</reference>
<dbReference type="HOGENOM" id="CLU_021923_0_0_1"/>
<sequence>MPVMSTLPNELWMSVFEFMNSPSDLAQVLRTSKRFRDLAIRILHRRLIWNDPRHFVRTLQFWDNNPGMLSVPRSLTVGISKIQLPPAHVDRLDRAVAVVAIDGGLGHVPVGGVAPPPNMAVLNPPLETMATRSKPAFVASQALYQAMTSRMVTFTQLSELIFKNALLPDSIYNIIHGIPSLRILHIEFCTFDQATIPGAWDHTTLPITELSLKSLEGGALVTNAMALAKAHNLRVLRFDMTACIFRFFTRMNNGGVHIVPPHLESVDVRLPEKKNWPSSPPDAQQQYIAPLTEFLAMCPNIVRLAIGSYMPEFTFPPWILPKLQSYKGPMSTVLTVTGRRPITELNICDAGTKLSDWTDILASLGAEHSSLRELCAYVPYWDDEILYAVTALFPSLHKLHIRYGLGSPSEDTVLHIGPHFVARTPDMHTLHLFSPRARSAAELLVPRCFDAIIEPEDFEEEEKRDPEAELKGMIGSWNRHCPQLGEVQLLQGFVWRKAQVRPGQKQGSWEKRKYDWVDGVRNYGY</sequence>
<proteinExistence type="predicted"/>
<dbReference type="InParanoid" id="A0A0C3C7A4"/>
<dbReference type="SUPFAM" id="SSF52047">
    <property type="entry name" value="RNI-like"/>
    <property type="match status" value="1"/>
</dbReference>
<dbReference type="InterPro" id="IPR032675">
    <property type="entry name" value="LRR_dom_sf"/>
</dbReference>
<dbReference type="EMBL" id="KN832984">
    <property type="protein sequence ID" value="KIM85562.1"/>
    <property type="molecule type" value="Genomic_DNA"/>
</dbReference>
<dbReference type="AlphaFoldDB" id="A0A0C3C7A4"/>
<dbReference type="Pfam" id="PF12937">
    <property type="entry name" value="F-box-like"/>
    <property type="match status" value="1"/>
</dbReference>
<keyword evidence="3" id="KW-1185">Reference proteome</keyword>
<dbReference type="SUPFAM" id="SSF81383">
    <property type="entry name" value="F-box domain"/>
    <property type="match status" value="1"/>
</dbReference>
<name>A0A0C3C7A4_PILCF</name>
<reference evidence="2 3" key="1">
    <citation type="submission" date="2014-04" db="EMBL/GenBank/DDBJ databases">
        <authorList>
            <consortium name="DOE Joint Genome Institute"/>
            <person name="Kuo A."/>
            <person name="Tarkka M."/>
            <person name="Buscot F."/>
            <person name="Kohler A."/>
            <person name="Nagy L.G."/>
            <person name="Floudas D."/>
            <person name="Copeland A."/>
            <person name="Barry K.W."/>
            <person name="Cichocki N."/>
            <person name="Veneault-Fourrey C."/>
            <person name="LaButti K."/>
            <person name="Lindquist E.A."/>
            <person name="Lipzen A."/>
            <person name="Lundell T."/>
            <person name="Morin E."/>
            <person name="Murat C."/>
            <person name="Sun H."/>
            <person name="Tunlid A."/>
            <person name="Henrissat B."/>
            <person name="Grigoriev I.V."/>
            <person name="Hibbett D.S."/>
            <person name="Martin F."/>
            <person name="Nordberg H.P."/>
            <person name="Cantor M.N."/>
            <person name="Hua S.X."/>
        </authorList>
    </citation>
    <scope>NUCLEOTIDE SEQUENCE [LARGE SCALE GENOMIC DNA]</scope>
    <source>
        <strain evidence="2 3">F 1598</strain>
    </source>
</reference>
<evidence type="ECO:0000313" key="2">
    <source>
        <dbReference type="EMBL" id="KIM85562.1"/>
    </source>
</evidence>
<evidence type="ECO:0000259" key="1">
    <source>
        <dbReference type="Pfam" id="PF12937"/>
    </source>
</evidence>
<protein>
    <recommendedName>
        <fullName evidence="1">F-box domain-containing protein</fullName>
    </recommendedName>
</protein>
<dbReference type="OrthoDB" id="5354526at2759"/>
<dbReference type="Proteomes" id="UP000054166">
    <property type="component" value="Unassembled WGS sequence"/>
</dbReference>
<organism evidence="2 3">
    <name type="scientific">Piloderma croceum (strain F 1598)</name>
    <dbReference type="NCBI Taxonomy" id="765440"/>
    <lineage>
        <taxon>Eukaryota</taxon>
        <taxon>Fungi</taxon>
        <taxon>Dikarya</taxon>
        <taxon>Basidiomycota</taxon>
        <taxon>Agaricomycotina</taxon>
        <taxon>Agaricomycetes</taxon>
        <taxon>Agaricomycetidae</taxon>
        <taxon>Atheliales</taxon>
        <taxon>Atheliaceae</taxon>
        <taxon>Piloderma</taxon>
    </lineage>
</organism>
<gene>
    <name evidence="2" type="ORF">PILCRDRAFT_816760</name>
</gene>
<accession>A0A0C3C7A4</accession>